<sequence>MYLYDIYPSIQNVIVLCYMTIAARTFIGEESSTIDGDKLSSEEEKSDEVGSNHNLLVERKIYETILREVSKSSEQEIPPDDNGSTHLIDILFMQIPSNTC</sequence>
<dbReference type="EMBL" id="CP144750">
    <property type="protein sequence ID" value="WVZ80263.1"/>
    <property type="molecule type" value="Genomic_DNA"/>
</dbReference>
<gene>
    <name evidence="1" type="ORF">U9M48_027755</name>
</gene>
<protein>
    <submittedName>
        <fullName evidence="1">Uncharacterized protein</fullName>
    </submittedName>
</protein>
<keyword evidence="2" id="KW-1185">Reference proteome</keyword>
<dbReference type="AlphaFoldDB" id="A0AAQ3WZQ9"/>
<evidence type="ECO:0000313" key="2">
    <source>
        <dbReference type="Proteomes" id="UP001341281"/>
    </source>
</evidence>
<evidence type="ECO:0000313" key="1">
    <source>
        <dbReference type="EMBL" id="WVZ80263.1"/>
    </source>
</evidence>
<organism evidence="1 2">
    <name type="scientific">Paspalum notatum var. saurae</name>
    <dbReference type="NCBI Taxonomy" id="547442"/>
    <lineage>
        <taxon>Eukaryota</taxon>
        <taxon>Viridiplantae</taxon>
        <taxon>Streptophyta</taxon>
        <taxon>Embryophyta</taxon>
        <taxon>Tracheophyta</taxon>
        <taxon>Spermatophyta</taxon>
        <taxon>Magnoliopsida</taxon>
        <taxon>Liliopsida</taxon>
        <taxon>Poales</taxon>
        <taxon>Poaceae</taxon>
        <taxon>PACMAD clade</taxon>
        <taxon>Panicoideae</taxon>
        <taxon>Andropogonodae</taxon>
        <taxon>Paspaleae</taxon>
        <taxon>Paspalinae</taxon>
        <taxon>Paspalum</taxon>
    </lineage>
</organism>
<accession>A0AAQ3WZQ9</accession>
<proteinExistence type="predicted"/>
<name>A0AAQ3WZQ9_PASNO</name>
<reference evidence="1 2" key="1">
    <citation type="submission" date="2024-02" db="EMBL/GenBank/DDBJ databases">
        <title>High-quality chromosome-scale genome assembly of Pensacola bahiagrass (Paspalum notatum Flugge var. saurae).</title>
        <authorList>
            <person name="Vega J.M."/>
            <person name="Podio M."/>
            <person name="Orjuela J."/>
            <person name="Siena L.A."/>
            <person name="Pessino S.C."/>
            <person name="Combes M.C."/>
            <person name="Mariac C."/>
            <person name="Albertini E."/>
            <person name="Pupilli F."/>
            <person name="Ortiz J.P.A."/>
            <person name="Leblanc O."/>
        </authorList>
    </citation>
    <scope>NUCLEOTIDE SEQUENCE [LARGE SCALE GENOMIC DNA]</scope>
    <source>
        <strain evidence="1">R1</strain>
        <tissue evidence="1">Leaf</tissue>
    </source>
</reference>
<dbReference type="Proteomes" id="UP001341281">
    <property type="component" value="Chromosome 06"/>
</dbReference>